<evidence type="ECO:0000313" key="2">
    <source>
        <dbReference type="EMBL" id="GBP03237.1"/>
    </source>
</evidence>
<dbReference type="AlphaFoldDB" id="A0A4C1SPI3"/>
<evidence type="ECO:0000256" key="1">
    <source>
        <dbReference type="SAM" id="MobiDB-lite"/>
    </source>
</evidence>
<dbReference type="Proteomes" id="UP000299102">
    <property type="component" value="Unassembled WGS sequence"/>
</dbReference>
<accession>A0A4C1SPI3</accession>
<evidence type="ECO:0000313" key="3">
    <source>
        <dbReference type="Proteomes" id="UP000299102"/>
    </source>
</evidence>
<dbReference type="EMBL" id="BGZK01003634">
    <property type="protein sequence ID" value="GBP03237.1"/>
    <property type="molecule type" value="Genomic_DNA"/>
</dbReference>
<name>A0A4C1SPI3_EUMVA</name>
<feature type="region of interest" description="Disordered" evidence="1">
    <location>
        <begin position="1"/>
        <end position="21"/>
    </location>
</feature>
<protein>
    <submittedName>
        <fullName evidence="2">Uncharacterized protein</fullName>
    </submittedName>
</protein>
<feature type="region of interest" description="Disordered" evidence="1">
    <location>
        <begin position="45"/>
        <end position="69"/>
    </location>
</feature>
<gene>
    <name evidence="2" type="ORF">EVAR_89754_1</name>
</gene>
<organism evidence="2 3">
    <name type="scientific">Eumeta variegata</name>
    <name type="common">Bagworm moth</name>
    <name type="synonym">Eumeta japonica</name>
    <dbReference type="NCBI Taxonomy" id="151549"/>
    <lineage>
        <taxon>Eukaryota</taxon>
        <taxon>Metazoa</taxon>
        <taxon>Ecdysozoa</taxon>
        <taxon>Arthropoda</taxon>
        <taxon>Hexapoda</taxon>
        <taxon>Insecta</taxon>
        <taxon>Pterygota</taxon>
        <taxon>Neoptera</taxon>
        <taxon>Endopterygota</taxon>
        <taxon>Lepidoptera</taxon>
        <taxon>Glossata</taxon>
        <taxon>Ditrysia</taxon>
        <taxon>Tineoidea</taxon>
        <taxon>Psychidae</taxon>
        <taxon>Oiketicinae</taxon>
        <taxon>Eumeta</taxon>
    </lineage>
</organism>
<comment type="caution">
    <text evidence="2">The sequence shown here is derived from an EMBL/GenBank/DDBJ whole genome shotgun (WGS) entry which is preliminary data.</text>
</comment>
<keyword evidence="3" id="KW-1185">Reference proteome</keyword>
<reference evidence="2 3" key="1">
    <citation type="journal article" date="2019" name="Commun. Biol.">
        <title>The bagworm genome reveals a unique fibroin gene that provides high tensile strength.</title>
        <authorList>
            <person name="Kono N."/>
            <person name="Nakamura H."/>
            <person name="Ohtoshi R."/>
            <person name="Tomita M."/>
            <person name="Numata K."/>
            <person name="Arakawa K."/>
        </authorList>
    </citation>
    <scope>NUCLEOTIDE SEQUENCE [LARGE SCALE GENOMIC DNA]</scope>
</reference>
<sequence length="69" mass="7547">MGENECEMKSVTGTGIENEAGTKIENDTRGENKCRIQKTGTELRMDWGGMNGMEGTIMGRNGMDLDGME</sequence>
<proteinExistence type="predicted"/>